<dbReference type="eggNOG" id="ENOG502R4N4">
    <property type="taxonomic scope" value="Eukaryota"/>
</dbReference>
<accession>A0A0D9XQW9</accession>
<protein>
    <recommendedName>
        <fullName evidence="4">Bifunctional inhibitor/plant lipid transfer protein/seed storage helical domain-containing protein</fullName>
    </recommendedName>
</protein>
<dbReference type="AlphaFoldDB" id="A0A0D9XQW9"/>
<reference evidence="2 3" key="1">
    <citation type="submission" date="2012-08" db="EMBL/GenBank/DDBJ databases">
        <title>Oryza genome evolution.</title>
        <authorList>
            <person name="Wing R.A."/>
        </authorList>
    </citation>
    <scope>NUCLEOTIDE SEQUENCE</scope>
</reference>
<evidence type="ECO:0000256" key="1">
    <source>
        <dbReference type="SAM" id="SignalP"/>
    </source>
</evidence>
<evidence type="ECO:0000313" key="2">
    <source>
        <dbReference type="EnsemblPlants" id="LPERR11G07550.1"/>
    </source>
</evidence>
<evidence type="ECO:0000313" key="3">
    <source>
        <dbReference type="Proteomes" id="UP000032180"/>
    </source>
</evidence>
<evidence type="ECO:0008006" key="4">
    <source>
        <dbReference type="Google" id="ProtNLM"/>
    </source>
</evidence>
<sequence>MLPGKVSFLFLLMCAIIYPHTVIGIPCTKEQKDEILNCCKSFIKIIGSSPSLPAQSGPCCEAVRKVKDMNMPCIVRLLKRKDRDVYSVERILHLEASLIEEKCLIEIASVFYEYASIIQISNRH</sequence>
<keyword evidence="3" id="KW-1185">Reference proteome</keyword>
<feature type="chain" id="PRO_5002350581" description="Bifunctional inhibitor/plant lipid transfer protein/seed storage helical domain-containing protein" evidence="1">
    <location>
        <begin position="25"/>
        <end position="124"/>
    </location>
</feature>
<reference evidence="2" key="3">
    <citation type="submission" date="2015-04" db="UniProtKB">
        <authorList>
            <consortium name="EnsemblPlants"/>
        </authorList>
    </citation>
    <scope>IDENTIFICATION</scope>
</reference>
<proteinExistence type="predicted"/>
<dbReference type="HOGENOM" id="CLU_163615_0_0_1"/>
<organism evidence="2 3">
    <name type="scientific">Leersia perrieri</name>
    <dbReference type="NCBI Taxonomy" id="77586"/>
    <lineage>
        <taxon>Eukaryota</taxon>
        <taxon>Viridiplantae</taxon>
        <taxon>Streptophyta</taxon>
        <taxon>Embryophyta</taxon>
        <taxon>Tracheophyta</taxon>
        <taxon>Spermatophyta</taxon>
        <taxon>Magnoliopsida</taxon>
        <taxon>Liliopsida</taxon>
        <taxon>Poales</taxon>
        <taxon>Poaceae</taxon>
        <taxon>BOP clade</taxon>
        <taxon>Oryzoideae</taxon>
        <taxon>Oryzeae</taxon>
        <taxon>Oryzinae</taxon>
        <taxon>Leersia</taxon>
    </lineage>
</organism>
<dbReference type="EnsemblPlants" id="LPERR11G07550.1">
    <property type="protein sequence ID" value="LPERR11G07550.1"/>
    <property type="gene ID" value="LPERR11G07550"/>
</dbReference>
<name>A0A0D9XQW9_9ORYZ</name>
<keyword evidence="1" id="KW-0732">Signal</keyword>
<dbReference type="Gramene" id="LPERR11G07550.1">
    <property type="protein sequence ID" value="LPERR11G07550.1"/>
    <property type="gene ID" value="LPERR11G07550"/>
</dbReference>
<feature type="signal peptide" evidence="1">
    <location>
        <begin position="1"/>
        <end position="24"/>
    </location>
</feature>
<dbReference type="Proteomes" id="UP000032180">
    <property type="component" value="Chromosome 11"/>
</dbReference>
<reference evidence="3" key="2">
    <citation type="submission" date="2013-12" db="EMBL/GenBank/DDBJ databases">
        <authorList>
            <person name="Yu Y."/>
            <person name="Lee S."/>
            <person name="de Baynast K."/>
            <person name="Wissotski M."/>
            <person name="Liu L."/>
            <person name="Talag J."/>
            <person name="Goicoechea J."/>
            <person name="Angelova A."/>
            <person name="Jetty R."/>
            <person name="Kudrna D."/>
            <person name="Golser W."/>
            <person name="Rivera L."/>
            <person name="Zhang J."/>
            <person name="Wing R."/>
        </authorList>
    </citation>
    <scope>NUCLEOTIDE SEQUENCE</scope>
</reference>